<evidence type="ECO:0008006" key="5">
    <source>
        <dbReference type="Google" id="ProtNLM"/>
    </source>
</evidence>
<name>A0A0F7KTJ1_9SPHN</name>
<keyword evidence="4" id="KW-1185">Reference proteome</keyword>
<feature type="region of interest" description="Disordered" evidence="2">
    <location>
        <begin position="137"/>
        <end position="201"/>
    </location>
</feature>
<feature type="coiled-coil region" evidence="1">
    <location>
        <begin position="99"/>
        <end position="133"/>
    </location>
</feature>
<dbReference type="AlphaFoldDB" id="A0A0F7KTJ1"/>
<dbReference type="InterPro" id="IPR019734">
    <property type="entry name" value="TPR_rpt"/>
</dbReference>
<dbReference type="KEGG" id="aay:WYH_01523"/>
<sequence>MRHMRRTVNWEERLHMGKAWMTPRKAMSGMVLAGLAAGLVPTQAAAQDDSRLRKLEAEIRALQRAVFPGGDSRYFEPEVDTSRAQPQQPPVGTPSSTALTDVLARLEAIEAQLARLTARSEENANAIMQLNEEMEMMKNSSGSSIPSGSPLPPSGATSSGSRPSGVIPVPEQGGGELPAVAQGGSQPANAPAQAGPSPERVAAVKAIAKPSSGDAGEDEYVYGFRLWDAKFYPEAEQQLALFLEKYPDHWRASYGRNLLGRAYMDDGKPREAARYFLDNYQADKSGARAPDSLLYLAEAMTALGDTSRACIALAEFGDTYPALATGRLQKEYENNRARVDCN</sequence>
<dbReference type="PATRIC" id="fig|1267766.3.peg.1532"/>
<feature type="compositionally biased region" description="Low complexity" evidence="2">
    <location>
        <begin position="140"/>
        <end position="161"/>
    </location>
</feature>
<dbReference type="STRING" id="1267766.WYH_01523"/>
<dbReference type="InterPro" id="IPR011990">
    <property type="entry name" value="TPR-like_helical_dom_sf"/>
</dbReference>
<evidence type="ECO:0000256" key="2">
    <source>
        <dbReference type="SAM" id="MobiDB-lite"/>
    </source>
</evidence>
<dbReference type="EMBL" id="CP011452">
    <property type="protein sequence ID" value="AKH42562.1"/>
    <property type="molecule type" value="Genomic_DNA"/>
</dbReference>
<dbReference type="Pfam" id="PF13174">
    <property type="entry name" value="TPR_6"/>
    <property type="match status" value="1"/>
</dbReference>
<protein>
    <recommendedName>
        <fullName evidence="5">Tetratricopeptide repeat protein</fullName>
    </recommendedName>
</protein>
<accession>A0A0F7KTJ1</accession>
<dbReference type="Gene3D" id="1.25.40.10">
    <property type="entry name" value="Tetratricopeptide repeat domain"/>
    <property type="match status" value="1"/>
</dbReference>
<organism evidence="3 4">
    <name type="scientific">Croceibacterium atlanticum</name>
    <dbReference type="NCBI Taxonomy" id="1267766"/>
    <lineage>
        <taxon>Bacteria</taxon>
        <taxon>Pseudomonadati</taxon>
        <taxon>Pseudomonadota</taxon>
        <taxon>Alphaproteobacteria</taxon>
        <taxon>Sphingomonadales</taxon>
        <taxon>Erythrobacteraceae</taxon>
        <taxon>Croceibacterium</taxon>
    </lineage>
</organism>
<evidence type="ECO:0000256" key="1">
    <source>
        <dbReference type="SAM" id="Coils"/>
    </source>
</evidence>
<proteinExistence type="predicted"/>
<dbReference type="Proteomes" id="UP000034392">
    <property type="component" value="Chromosome"/>
</dbReference>
<reference evidence="3" key="1">
    <citation type="submission" date="2015-05" db="EMBL/GenBank/DDBJ databases">
        <title>The complete genome of Altererythrobacter atlanticus strain 26DY36.</title>
        <authorList>
            <person name="Wu Y.-H."/>
            <person name="Cheng H."/>
            <person name="Wu X.-W."/>
        </authorList>
    </citation>
    <scope>NUCLEOTIDE SEQUENCE [LARGE SCALE GENOMIC DNA]</scope>
    <source>
        <strain evidence="3">26DY36</strain>
    </source>
</reference>
<dbReference type="SUPFAM" id="SSF48452">
    <property type="entry name" value="TPR-like"/>
    <property type="match status" value="1"/>
</dbReference>
<keyword evidence="1" id="KW-0175">Coiled coil</keyword>
<evidence type="ECO:0000313" key="3">
    <source>
        <dbReference type="EMBL" id="AKH42562.1"/>
    </source>
</evidence>
<gene>
    <name evidence="3" type="ORF">WYH_01523</name>
</gene>
<evidence type="ECO:0000313" key="4">
    <source>
        <dbReference type="Proteomes" id="UP000034392"/>
    </source>
</evidence>
<feature type="region of interest" description="Disordered" evidence="2">
    <location>
        <begin position="72"/>
        <end position="96"/>
    </location>
</feature>